<keyword evidence="3" id="KW-1185">Reference proteome</keyword>
<feature type="region of interest" description="Disordered" evidence="1">
    <location>
        <begin position="1"/>
        <end position="27"/>
    </location>
</feature>
<gene>
    <name evidence="2" type="ordered locus">NGR_c34730</name>
</gene>
<dbReference type="OrthoDB" id="8401598at2"/>
<evidence type="ECO:0000313" key="3">
    <source>
        <dbReference type="Proteomes" id="UP000001054"/>
    </source>
</evidence>
<dbReference type="HOGENOM" id="CLU_142869_0_0_5"/>
<dbReference type="KEGG" id="rhi:NGR_c34730"/>
<protein>
    <submittedName>
        <fullName evidence="2">Uncharacterized protein</fullName>
    </submittedName>
</protein>
<dbReference type="RefSeq" id="WP_012709943.1">
    <property type="nucleotide sequence ID" value="NC_012587.1"/>
</dbReference>
<dbReference type="Proteomes" id="UP000001054">
    <property type="component" value="Chromosome"/>
</dbReference>
<name>C3MBX2_SINFN</name>
<dbReference type="PATRIC" id="fig|394.7.peg.6322"/>
<accession>C3MBX2</accession>
<dbReference type="eggNOG" id="ENOG502ZZFR">
    <property type="taxonomic scope" value="Bacteria"/>
</dbReference>
<sequence>MVSAISGSTATALVASSGSTSSSNSVSEIEAQIARKEAELSAATDETEKQTIRSEIEALEGRLEQLRTAGSTAAEEAMQAENKLVGESERIGTRNFDEETEFGERTIYV</sequence>
<organism evidence="2 3">
    <name type="scientific">Sinorhizobium fredii (strain NBRC 101917 / NGR234)</name>
    <dbReference type="NCBI Taxonomy" id="394"/>
    <lineage>
        <taxon>Bacteria</taxon>
        <taxon>Pseudomonadati</taxon>
        <taxon>Pseudomonadota</taxon>
        <taxon>Alphaproteobacteria</taxon>
        <taxon>Hyphomicrobiales</taxon>
        <taxon>Rhizobiaceae</taxon>
        <taxon>Sinorhizobium/Ensifer group</taxon>
        <taxon>Sinorhizobium</taxon>
    </lineage>
</organism>
<evidence type="ECO:0000256" key="1">
    <source>
        <dbReference type="SAM" id="MobiDB-lite"/>
    </source>
</evidence>
<reference evidence="2 3" key="1">
    <citation type="journal article" date="2009" name="Appl. Environ. Microbiol.">
        <title>Rhizobium sp. strain NGR234 possesses a remarkable number of secretion systems.</title>
        <authorList>
            <person name="Schmeisser C."/>
            <person name="Liesegang H."/>
            <person name="Krysciak D."/>
            <person name="Bakkou N."/>
            <person name="Le Quere A."/>
            <person name="Wollherr A."/>
            <person name="Heinemeyer I."/>
            <person name="Morgenstern B."/>
            <person name="Pommerening-Roeser A."/>
            <person name="Flores M."/>
            <person name="Palacios R."/>
            <person name="Brenner S."/>
            <person name="Gottschalk G."/>
            <person name="Schmitz R.A."/>
            <person name="Broughton W.J."/>
            <person name="Perret X."/>
            <person name="Strittmatter A.W."/>
            <person name="Streit W.R."/>
        </authorList>
    </citation>
    <scope>NUCLEOTIDE SEQUENCE [LARGE SCALE GENOMIC DNA]</scope>
    <source>
        <strain evidence="3">NBRC 101917 / NGR234</strain>
    </source>
</reference>
<dbReference type="AlphaFoldDB" id="C3MBX2"/>
<dbReference type="EMBL" id="CP001389">
    <property type="protein sequence ID" value="ACP27197.1"/>
    <property type="molecule type" value="Genomic_DNA"/>
</dbReference>
<evidence type="ECO:0000313" key="2">
    <source>
        <dbReference type="EMBL" id="ACP27197.1"/>
    </source>
</evidence>
<proteinExistence type="predicted"/>